<dbReference type="AlphaFoldDB" id="Q8CIJ3"/>
<evidence type="ECO:0000256" key="10">
    <source>
        <dbReference type="HAMAP-Rule" id="MF_03001"/>
    </source>
</evidence>
<dbReference type="FunFam" id="2.130.10.10:FF:001855">
    <property type="entry name" value="Eukaryotic translation initiation factor 3 subunit B"/>
    <property type="match status" value="1"/>
</dbReference>
<dbReference type="Pfam" id="PF00076">
    <property type="entry name" value="RRM_1"/>
    <property type="match status" value="1"/>
</dbReference>
<dbReference type="MGI" id="MGI:106478">
    <property type="gene designation" value="Eif3b"/>
</dbReference>
<dbReference type="PANTHER" id="PTHR14068">
    <property type="entry name" value="EUKARYOTIC TRANSLATION INITIATION FACTOR 3 EIF3 -RELATED"/>
    <property type="match status" value="1"/>
</dbReference>
<dbReference type="InterPro" id="IPR011400">
    <property type="entry name" value="EIF3B"/>
</dbReference>
<dbReference type="SUPFAM" id="SSF69322">
    <property type="entry name" value="Tricorn protease domain 2"/>
    <property type="match status" value="1"/>
</dbReference>
<organism evidence="13">
    <name type="scientific">Mus musculus</name>
    <name type="common">Mouse</name>
    <dbReference type="NCBI Taxonomy" id="10090"/>
    <lineage>
        <taxon>Eukaryota</taxon>
        <taxon>Metazoa</taxon>
        <taxon>Chordata</taxon>
        <taxon>Craniata</taxon>
        <taxon>Vertebrata</taxon>
        <taxon>Euteleostomi</taxon>
        <taxon>Mammalia</taxon>
        <taxon>Eutheria</taxon>
        <taxon>Euarchontoglires</taxon>
        <taxon>Glires</taxon>
        <taxon>Rodentia</taxon>
        <taxon>Myomorpha</taxon>
        <taxon>Muroidea</taxon>
        <taxon>Muridae</taxon>
        <taxon>Murinae</taxon>
        <taxon>Mus</taxon>
        <taxon>Mus</taxon>
    </lineage>
</organism>
<feature type="compositionally biased region" description="Low complexity" evidence="11">
    <location>
        <begin position="1"/>
        <end position="11"/>
    </location>
</feature>
<dbReference type="InterPro" id="IPR012677">
    <property type="entry name" value="Nucleotide-bd_a/b_plait_sf"/>
</dbReference>
<reference evidence="13" key="1">
    <citation type="journal article" date="2004" name="Genome Res.">
        <title>The status, quality, and expansion of the NIH full-length cDNA project: the Mammalian Gene Collection (MGC).</title>
        <authorList>
            <consortium name="The MGC Project Team"/>
            <person name="Gerhard D.S."/>
            <person name="Wagner L."/>
            <person name="Feingold E.A."/>
            <person name="Shenmen C.M."/>
            <person name="Grouse L.H."/>
            <person name="Schuler G."/>
            <person name="Klein S.L."/>
            <person name="Old S."/>
            <person name="Rasooly R."/>
            <person name="Good P."/>
            <person name="Guyer M."/>
            <person name="Peck A.M."/>
            <person name="Derge J.G."/>
            <person name="Lipman D."/>
            <person name="Collins F.S."/>
            <person name="Jang W."/>
            <person name="Sherry S."/>
            <person name="Feolo M."/>
            <person name="Misquitta L."/>
            <person name="Lee E."/>
            <person name="Rotmistrovsky K."/>
            <person name="Greenhut S.F."/>
            <person name="Schaefer C.F."/>
            <person name="Buetow K."/>
            <person name="Bonner T.I."/>
            <person name="Haussler D."/>
            <person name="Kent J."/>
            <person name="Kiekhaus M."/>
            <person name="Furey T."/>
            <person name="Brent M."/>
            <person name="Prange C."/>
            <person name="Schreiber K."/>
            <person name="Shapiro N."/>
            <person name="Bhat N.K."/>
            <person name="Hopkins R.F."/>
            <person name="Hsie F."/>
            <person name="Driscoll T."/>
            <person name="Soares M.B."/>
            <person name="Casavant T.L."/>
            <person name="Scheetz T.E."/>
            <person name="Brown-stein M.J."/>
            <person name="Usdin T.B."/>
            <person name="Toshiyuki S."/>
            <person name="Carninci P."/>
            <person name="Piao Y."/>
            <person name="Dudekula D.B."/>
            <person name="Ko M.S."/>
            <person name="Kawakami K."/>
            <person name="Suzuki Y."/>
            <person name="Sugano S."/>
            <person name="Gruber C.E."/>
            <person name="Smith M.R."/>
            <person name="Simmons B."/>
            <person name="Moore T."/>
            <person name="Waterman R."/>
            <person name="Johnson S.L."/>
            <person name="Ruan Y."/>
            <person name="Wei C.L."/>
            <person name="Mathavan S."/>
            <person name="Gunaratne P.H."/>
            <person name="Wu J."/>
            <person name="Garcia A.M."/>
            <person name="Hulyk S.W."/>
            <person name="Fuh E."/>
            <person name="Yuan Y."/>
            <person name="Sneed A."/>
            <person name="Kowis C."/>
            <person name="Hodgson A."/>
            <person name="Muzny D.M."/>
            <person name="McPherson J."/>
            <person name="Gibbs R.A."/>
            <person name="Fahey J."/>
            <person name="Helton E."/>
            <person name="Ketteman M."/>
            <person name="Madan A."/>
            <person name="Rodrigues S."/>
            <person name="Sanchez A."/>
            <person name="Whiting M."/>
            <person name="Madari A."/>
            <person name="Young A.C."/>
            <person name="Wetherby K.D."/>
            <person name="Granite S.J."/>
            <person name="Kwong P.N."/>
            <person name="Brinkley C.P."/>
            <person name="Pearson R.L."/>
            <person name="Bouffard G.G."/>
            <person name="Blakesly R.W."/>
            <person name="Green E.D."/>
            <person name="Dickson M.C."/>
            <person name="Rodriguez A.C."/>
            <person name="Grimwood J."/>
            <person name="Schmutz J."/>
            <person name="Myers R.M."/>
            <person name="Butterfield Y.S."/>
            <person name="Griffith M."/>
            <person name="Griffith O.L."/>
            <person name="Krzywinski M.I."/>
            <person name="Liao N."/>
            <person name="Morin R."/>
            <person name="Morrin R."/>
            <person name="Palmquist D."/>
            <person name="Petrescu A.S."/>
            <person name="Skalska U."/>
            <person name="Smailus D.E."/>
            <person name="Stott J.M."/>
            <person name="Schnerch A."/>
            <person name="Schein J.E."/>
            <person name="Jones S.J."/>
            <person name="Holt R.A."/>
            <person name="Baross A."/>
            <person name="Marra M.A."/>
            <person name="Clifton S."/>
            <person name="Makowski K.A."/>
            <person name="Bosak S."/>
            <person name="Malek J."/>
        </authorList>
    </citation>
    <scope>NUCLEOTIDE SEQUENCE [LARGE SCALE MRNA]</scope>
    <source>
        <strain evidence="13">FVB/N</strain>
        <tissue evidence="13">Mammary tumor. C3</tissue>
    </source>
</reference>
<comment type="subunit">
    <text evidence="9">Component of the eukaryotic translation initiation factor 3 (eIF-3) complex, which is composed of 13 subunits: EIF3A, EIF3B, EIF3C, EIF3D, EIF3E, EIF3F, EIF3G, EIF3H, EIF3I, EIF3J, EIF3K, EIF3L and EIF3M. The eIF-3 complex appears to include 3 stable modules: module A is composed of EIF3A, EIF3B, EIF3G and EIF3I; module B is composed of EIF3F, EIF3H, and EIF3M; and module C is composed of EIF3C, EIF3D, EIF3E, EIF3K and EIF3L. EIF3C of module C binds EIF3B of module A and EIF3H of module B, thereby linking the three modules. EIF3J is a labile subunit that binds to the eIF-3 complex via EIF3B. The eIF-3 complex interacts with RPS6KB1 under conditions of nutrient depletion. Mitogenic stimulation leads to binding and activation of a complex composed of MTOR and RPTOR, leading to phosphorylation and release of RPS6KB1 and binding of EIF4B to eIF-3. Also interacts with UPF2 and HNRPD. Interacts with METTL3. Interacts with DDX3X.</text>
</comment>
<dbReference type="HAMAP" id="MF_03001">
    <property type="entry name" value="eIF3b"/>
    <property type="match status" value="1"/>
</dbReference>
<evidence type="ECO:0000313" key="13">
    <source>
        <dbReference type="EMBL" id="AAH23767.1"/>
    </source>
</evidence>
<dbReference type="GO" id="GO:0001732">
    <property type="term" value="P:formation of cytoplasmic translation initiation complex"/>
    <property type="evidence" value="ECO:0007669"/>
    <property type="project" value="UniProtKB-UniRule"/>
</dbReference>
<dbReference type="SUPFAM" id="SSF54928">
    <property type="entry name" value="RNA-binding domain, RBD"/>
    <property type="match status" value="1"/>
</dbReference>
<keyword evidence="4" id="KW-0853">WD repeat</keyword>
<accession>Q8CIJ3</accession>
<keyword evidence="10" id="KW-0597">Phosphoprotein</keyword>
<dbReference type="EMBL" id="BC051065">
    <property type="protein sequence ID" value="AAH51065.1"/>
    <property type="molecule type" value="mRNA"/>
</dbReference>
<keyword evidence="6 10" id="KW-0694">RNA-binding</keyword>
<feature type="compositionally biased region" description="Acidic residues" evidence="11">
    <location>
        <begin position="135"/>
        <end position="147"/>
    </location>
</feature>
<dbReference type="PROSITE" id="PS50102">
    <property type="entry name" value="RRM"/>
    <property type="match status" value="1"/>
</dbReference>
<evidence type="ECO:0000256" key="11">
    <source>
        <dbReference type="SAM" id="MobiDB-lite"/>
    </source>
</evidence>
<evidence type="ECO:0000259" key="12">
    <source>
        <dbReference type="PROSITE" id="PS50102"/>
    </source>
</evidence>
<keyword evidence="3 10" id="KW-0396">Initiation factor</keyword>
<comment type="function">
    <text evidence="8 10">RNA-binding component of the eukaryotic translation initiation factor 3 (eIF-3) complex, which is required for several steps in the initiation of protein synthesis. The eIF-3 complex associates with the 40S ribosome and facilitates the recruitment of eIF-1, eIF-1A, eIF-2:GTP:methionyl-tRNAi and eIF-5 to form the 43S pre-initiation complex (43S PIC). The eIF-3 complex stimulates mRNA recruitment to the 43S PIC and scanning of the mRNA for AUG recognition. The eIF-3 complex is also required for disassembly and recycling of post-termination ribosomal complexes and subsequently prevents premature joining of the 40S and 60S ribosomal subunits prior to initiation. The eIF-3 complex specifically targets and initiates translation of a subset of mRNAs involved in cell proliferation, including cell cycling, differentiation and apoptosis, and uses different modes of RNA stem-loop binding to exert either translational activation or repression.</text>
</comment>
<dbReference type="GO" id="GO:0010494">
    <property type="term" value="C:cytoplasmic stress granule"/>
    <property type="evidence" value="ECO:0007669"/>
    <property type="project" value="UniProtKB-SubCell"/>
</dbReference>
<evidence type="ECO:0000256" key="1">
    <source>
        <dbReference type="ARBA" id="ARBA00004210"/>
    </source>
</evidence>
<name>Q8CIJ3_MOUSE</name>
<sequence length="970" mass="108983">MQDAENVAVPEAAEERAEPARQQPASESPPTDEAAGSGGSEVGQTEDAEEDAEAGPEPEVRAKPAAQSEEETATSPAASPTPQSAERSPSQEPSAPGKAEAVGEQARGHPSAGAEEEGGSDGSAAEAEPRALENGEADEPSFSDPEDFVDDVSEEELLGDVLKDRPQEADGIDSVIVVDNVPQVGPDRLEKLKNVIHKIFSKFGKIINDYYPEEDGKTKGYIFLEYASPAHAVDAVKNADGYKLDKQHTFRVNLFTDFDKYMTISDEWDIPEKQPFKDLGNLRYWLEEAECRDQYSVIFESGDRTSIFWNDVKDPVSIEERARWTETYVRWSPKGTYLATFHQRGIALWGGDKFKQIQRFSHQGVQLIDFSPCERYLVTFSPLMDTQDDPQAIIIWDILTGHKKRGFHCESSAHWPIFKWSHDGKFFARMTLDTLSIYETPSMGLLDKKSLKISGIKDFSWSPGGNIIAFWVPEDKDIPARVTLMQLPTRQEIRVRNLFNVVDCKLHWQKNGDYLCVKVDRTPKGTQGVVTNFEIFRMREKQVPVDVVEMKETIIAFAWEPNGSKFAVLHGEAPRISVSFYHVKSNGKIELIKMFDKQQANTIFWSPQGQFVVLAGLRSMNGALAFVDTSDCTVMNIAEHYMASDVEWDPTGRYVVTSVSWWSHKVDNAYWLWTFQGRLLQKNNKDRFCQLLWRPRPPTLLSQDQIKQIKKDLKKYSKIFEQKDRLSQSKASKELVERRRTMMEDFRQYRKMAQELYMKQKNERLELRGGVDTDELDSNVDDWEEETIEFFCHRGSHSSGKSGVISALCVTVPCPGSEATLHGEPRAGLLPVLSCSGLRVHPGFFYPDTALCLQPQVHSGDTRASALTLPCLGFYQPCLHWSLTAVFLVAPLNSCCCPWGFQSLHLQLSGVSIHGLAVPVGQCRVAWRPSGVCTPTTYLCQKLWRHPHLPPVQVVAASVQVGCGNKSNPV</sequence>
<evidence type="ECO:0000256" key="2">
    <source>
        <dbReference type="ARBA" id="ARBA00022490"/>
    </source>
</evidence>
<dbReference type="FunFam" id="3.30.70.330:FF:000164">
    <property type="entry name" value="Eukaryotic translation initiation factor 3 subunit B"/>
    <property type="match status" value="1"/>
</dbReference>
<dbReference type="GO" id="GO:0033290">
    <property type="term" value="C:eukaryotic 48S preinitiation complex"/>
    <property type="evidence" value="ECO:0007669"/>
    <property type="project" value="UniProtKB-UniRule"/>
</dbReference>
<feature type="region of interest" description="Disordered" evidence="11">
    <location>
        <begin position="1"/>
        <end position="147"/>
    </location>
</feature>
<dbReference type="InterPro" id="IPR015943">
    <property type="entry name" value="WD40/YVTN_repeat-like_dom_sf"/>
</dbReference>
<dbReference type="IntAct" id="Q8CIJ3">
    <property type="interactions" value="1"/>
</dbReference>
<dbReference type="GO" id="GO:0003723">
    <property type="term" value="F:RNA binding"/>
    <property type="evidence" value="ECO:0007669"/>
    <property type="project" value="UniProtKB-UniRule"/>
</dbReference>
<evidence type="ECO:0000256" key="7">
    <source>
        <dbReference type="ARBA" id="ARBA00022917"/>
    </source>
</evidence>
<keyword evidence="7 10" id="KW-0648">Protein biosynthesis</keyword>
<evidence type="ECO:0000256" key="4">
    <source>
        <dbReference type="ARBA" id="ARBA00022574"/>
    </source>
</evidence>
<dbReference type="Gene3D" id="3.30.70.330">
    <property type="match status" value="1"/>
</dbReference>
<feature type="domain" description="RRM" evidence="12">
    <location>
        <begin position="174"/>
        <end position="257"/>
    </location>
</feature>
<evidence type="ECO:0000313" key="14">
    <source>
        <dbReference type="MGI" id="MGI:106478"/>
    </source>
</evidence>
<comment type="domain">
    <text evidence="10">The RRM domain mediates interaction with EIF3J.</text>
</comment>
<dbReference type="PANTHER" id="PTHR14068:SF0">
    <property type="entry name" value="EUKARYOTIC TRANSLATION INITIATION FACTOR 3 SUBUNIT B"/>
    <property type="match status" value="1"/>
</dbReference>
<comment type="PTM">
    <text evidence="10">Phosphorylated. Phosphorylation is enhanced upon serum stimulation.</text>
</comment>
<dbReference type="EMBL" id="BC023767">
    <property type="protein sequence ID" value="AAH23767.1"/>
    <property type="molecule type" value="mRNA"/>
</dbReference>
<dbReference type="SwissPalm" id="Q8CIJ3"/>
<dbReference type="FunFam" id="2.130.10.10:FF:000489">
    <property type="entry name" value="Eukaryotic translation initiation factor 3 subunit B"/>
    <property type="match status" value="1"/>
</dbReference>
<dbReference type="InterPro" id="IPR013979">
    <property type="entry name" value="TIF_beta_prop-like"/>
</dbReference>
<evidence type="ECO:0000256" key="6">
    <source>
        <dbReference type="ARBA" id="ARBA00022884"/>
    </source>
</evidence>
<dbReference type="Pfam" id="PF08662">
    <property type="entry name" value="eIF2A"/>
    <property type="match status" value="1"/>
</dbReference>
<dbReference type="InterPro" id="IPR034363">
    <property type="entry name" value="eIF3B_RRM"/>
</dbReference>
<dbReference type="GO" id="GO:0005852">
    <property type="term" value="C:eukaryotic translation initiation factor 3 complex"/>
    <property type="evidence" value="ECO:0007669"/>
    <property type="project" value="UniProtKB-UniRule"/>
</dbReference>
<feature type="compositionally biased region" description="Polar residues" evidence="11">
    <location>
        <begin position="73"/>
        <end position="93"/>
    </location>
</feature>
<dbReference type="InterPro" id="IPR035979">
    <property type="entry name" value="RBD_domain_sf"/>
</dbReference>
<evidence type="ECO:0000256" key="9">
    <source>
        <dbReference type="ARBA" id="ARBA00065212"/>
    </source>
</evidence>
<gene>
    <name evidence="13 14" type="primary">Eif3b</name>
    <name evidence="10" type="synonym">EIF3B</name>
    <name evidence="10" type="synonym">EIF3S9</name>
    <name evidence="14" type="synonym">Eif3s9</name>
</gene>
<dbReference type="PeptideAtlas" id="Q8CIJ3"/>
<dbReference type="InterPro" id="IPR000504">
    <property type="entry name" value="RRM_dom"/>
</dbReference>
<feature type="compositionally biased region" description="Acidic residues" evidence="11">
    <location>
        <begin position="44"/>
        <end position="56"/>
    </location>
</feature>
<dbReference type="MINT" id="Q8CIJ3"/>
<comment type="subunit">
    <text evidence="10">Component of the eukaryotic translation initiation factor 3 (eIF-3) complex, which is composed of 13 subunits: EIF3A, EIF3B, EIF3C, EIF3D, EIF3E, EIF3F, EIF3G, EIF3H, EIF3I, EIF3J, EIF3K, EIF3L and EIF3M. The eIF-3 complex appears to include 3 stable modules: module A is composed of EIF3A, EIF3B, EIF3G and EIF3I; module B is composed of EIF3F, EIF3H, and EIF3M; and module C is composed of EIF3C, EIF3D, EIF3E, EIF3K and EIF3L. EIF3C of module C binds EIF3B of module A and EIF3H of module B, thereby linking the three modules. EIF3J is a labile subunit that binds to the eIF-3 complex via EIF3B. The eIF-3 complex interacts with RPS6KB1 under conditions of nutrient depletion. Mitogenic stimulation leads to binding and activation of a complex composed of MTOR and RPTOR, leading to phosphorylation and release of RPS6KB1 and binding of EIF4B to eIF-3. Also interacts with UPF2. Interacts with METTL3.</text>
</comment>
<comment type="subcellular location">
    <subcellularLocation>
        <location evidence="1">Cytoplasm</location>
        <location evidence="1">Stress granule</location>
    </subcellularLocation>
</comment>
<dbReference type="GO" id="GO:0031369">
    <property type="term" value="F:translation initiation factor binding"/>
    <property type="evidence" value="ECO:0007669"/>
    <property type="project" value="InterPro"/>
</dbReference>
<keyword evidence="2 10" id="KW-0963">Cytoplasm</keyword>
<dbReference type="Gene3D" id="2.130.10.10">
    <property type="entry name" value="YVTN repeat-like/Quinoprotein amine dehydrogenase"/>
    <property type="match status" value="2"/>
</dbReference>
<dbReference type="AGR" id="MGI:106478"/>
<dbReference type="GO" id="GO:0003743">
    <property type="term" value="F:translation initiation factor activity"/>
    <property type="evidence" value="ECO:0007669"/>
    <property type="project" value="UniProtKB-UniRule"/>
</dbReference>
<dbReference type="GO" id="GO:0016282">
    <property type="term" value="C:eukaryotic 43S preinitiation complex"/>
    <property type="evidence" value="ECO:0007669"/>
    <property type="project" value="UniProtKB-UniRule"/>
</dbReference>
<evidence type="ECO:0000256" key="8">
    <source>
        <dbReference type="ARBA" id="ARBA00057145"/>
    </source>
</evidence>
<evidence type="ECO:0000256" key="5">
    <source>
        <dbReference type="ARBA" id="ARBA00022737"/>
    </source>
</evidence>
<dbReference type="SMART" id="SM00360">
    <property type="entry name" value="RRM"/>
    <property type="match status" value="1"/>
</dbReference>
<protein>
    <recommendedName>
        <fullName evidence="10">Eukaryotic translation initiation factor 3 subunit B</fullName>
        <shortName evidence="10">eIF3b</shortName>
    </recommendedName>
    <alternativeName>
        <fullName evidence="10">Eukaryotic translation initiation factor 3 subunit 9</fullName>
    </alternativeName>
    <alternativeName>
        <fullName evidence="10">eIF-3-eta</fullName>
    </alternativeName>
</protein>
<evidence type="ECO:0000256" key="3">
    <source>
        <dbReference type="ARBA" id="ARBA00022540"/>
    </source>
</evidence>
<dbReference type="CDD" id="cd12278">
    <property type="entry name" value="RRM_eIF3B"/>
    <property type="match status" value="1"/>
</dbReference>
<proteinExistence type="evidence at transcript level"/>
<comment type="similarity">
    <text evidence="10">Belongs to the eIF-3 subunit B family.</text>
</comment>
<keyword evidence="5" id="KW-0677">Repeat</keyword>